<dbReference type="Pfam" id="PF13401">
    <property type="entry name" value="AAA_22"/>
    <property type="match status" value="1"/>
</dbReference>
<dbReference type="RefSeq" id="WP_221920260.1">
    <property type="nucleotide sequence ID" value="NZ_CP173660.1"/>
</dbReference>
<dbReference type="InterPro" id="IPR049945">
    <property type="entry name" value="AAA_22"/>
</dbReference>
<evidence type="ECO:0000259" key="2">
    <source>
        <dbReference type="Pfam" id="PF13401"/>
    </source>
</evidence>
<feature type="region of interest" description="Disordered" evidence="1">
    <location>
        <begin position="558"/>
        <end position="589"/>
    </location>
</feature>
<organism evidence="3 4">
    <name type="scientific">Sellimonas caecigallum</name>
    <dbReference type="NCBI Taxonomy" id="2592333"/>
    <lineage>
        <taxon>Bacteria</taxon>
        <taxon>Bacillati</taxon>
        <taxon>Bacillota</taxon>
        <taxon>Clostridia</taxon>
        <taxon>Lachnospirales</taxon>
        <taxon>Lachnospiraceae</taxon>
        <taxon>Sellimonas</taxon>
    </lineage>
</organism>
<dbReference type="SUPFAM" id="SSF52540">
    <property type="entry name" value="P-loop containing nucleoside triphosphate hydrolases"/>
    <property type="match status" value="1"/>
</dbReference>
<sequence>MDIAIAKDRLASVVKPDSITASQGDFLATHVAIKKLVMLNQFEFVPTSEKYTSEEDIYKKFIVNPSNKHQFIVVYGQSGTGKSHLIRWFEARYKADRPDDEVVLFIRRSDNTLKGTIRQLLDKPEVQDIGNKEIIKRLANASAAVPEDKLKDMIYHNFIIEINNDDDEYEIQLNNIKRKRLVAFFNNETIHDYMMRSGGPIERIYSKVAENSFVDLDTIAQFKPEDFIVSVDLYDDMQQAGADPKADKMARVLMANDAMEDAKKFSDYLNQFVEIVIQRCAGIEPGDFEQVFMDIRKELYRIGKNLTLFIEDVTSFTGVDNALLNALMEEHNDRDICRISSVVGGTNAYINDCFRQNHRDRVTQYVYIPDDVFDESGLYEFVGRYINAMSLPVDRISEWVNNKALPGEYPVHEVAQGNDWEYIDIPHGKKLCLYPFTKNSIKYLYKNELTKGHQTPRYIIRDIIEPVVSDLLYNETNFPSKKYALVNINTTLNFMVHNQIQDEELADRVFCFMSIWGNNEAKEFTYDSITYIAGLPTYIYEEFGMPVVNLQKADSGSGIKPTPNIEPEIPPQGAGPSGEPSNIPAIPPEKQKKLDDANVKLTQWANGMPINLSTTGGAEGTIRTAREDMGDFLISAINWQAEGVSMDNVAKVKASISGKASKYKLVALENQTKGNGYYVLPANWDSLNVINAFIRWREFGNQSWEYVGSDFDAYVITSWTARIKKQIVKAVTQYDDKNDTKYIEAAVTAEMYRLILNGEYREKSLGNLTADYIFCNHLAKNKNTWHSNEWNALLAVMHQRDADIINRETVRQYFNLLQGSAAGNVVVLDAINLSKTIRKAKTNKLQIPEEDFQLDDKVKLRKDTYSFLNDIVSRIENVANAEIDIAKKAIQIVYDCFDDDEVEEEDIDALLVKVNQFYKEIDETQINIKAVAVDGVKKAIKQIAKAIGDITRVLDEDDPLTILMAFSGDPVGVIQPLIELIKQVEKDISEANKQISSRKSLLGNSETDEESGTHYKTELSVIASDMDVIGVLR</sequence>
<evidence type="ECO:0000313" key="3">
    <source>
        <dbReference type="EMBL" id="MBY0759721.1"/>
    </source>
</evidence>
<evidence type="ECO:0000313" key="4">
    <source>
        <dbReference type="Proteomes" id="UP000779049"/>
    </source>
</evidence>
<gene>
    <name evidence="3" type="ORF">FLB61_11635</name>
</gene>
<proteinExistence type="predicted"/>
<accession>A0ABS7L9G1</accession>
<keyword evidence="3" id="KW-0547">Nucleotide-binding</keyword>
<protein>
    <submittedName>
        <fullName evidence="3">ATP-binding protein</fullName>
    </submittedName>
</protein>
<name>A0ABS7L9G1_9FIRM</name>
<dbReference type="Proteomes" id="UP000779049">
    <property type="component" value="Unassembled WGS sequence"/>
</dbReference>
<evidence type="ECO:0000256" key="1">
    <source>
        <dbReference type="SAM" id="MobiDB-lite"/>
    </source>
</evidence>
<dbReference type="EMBL" id="VIRV01000023">
    <property type="protein sequence ID" value="MBY0759721.1"/>
    <property type="molecule type" value="Genomic_DNA"/>
</dbReference>
<feature type="domain" description="ORC1/DEAH AAA+ ATPase" evidence="2">
    <location>
        <begin position="69"/>
        <end position="130"/>
    </location>
</feature>
<reference evidence="3 4" key="1">
    <citation type="journal article" date="2020" name="New Microbes New Infect">
        <title>Sellimonas caecigallum sp. nov., description and genome sequence of a new member of the Sellimonas genus isolated from the cecum of feral chicken.</title>
        <authorList>
            <person name="Wongkuna S."/>
            <person name="Ghimire S."/>
            <person name="Antony L."/>
            <person name="Chankhamhaengdecha S."/>
            <person name="Janvilisri T."/>
            <person name="Scaria J."/>
        </authorList>
    </citation>
    <scope>NUCLEOTIDE SEQUENCE [LARGE SCALE GENOMIC DNA]</scope>
    <source>
        <strain evidence="3 4">SW451</strain>
    </source>
</reference>
<keyword evidence="3" id="KW-0067">ATP-binding</keyword>
<comment type="caution">
    <text evidence="3">The sequence shown here is derived from an EMBL/GenBank/DDBJ whole genome shotgun (WGS) entry which is preliminary data.</text>
</comment>
<keyword evidence="4" id="KW-1185">Reference proteome</keyword>
<dbReference type="InterPro" id="IPR027417">
    <property type="entry name" value="P-loop_NTPase"/>
</dbReference>
<dbReference type="GO" id="GO:0005524">
    <property type="term" value="F:ATP binding"/>
    <property type="evidence" value="ECO:0007669"/>
    <property type="project" value="UniProtKB-KW"/>
</dbReference>